<dbReference type="PANTHER" id="PTHR10252">
    <property type="entry name" value="HISTONE-LIKE TRANSCRIPTION FACTOR CCAAT-RELATED"/>
    <property type="match status" value="1"/>
</dbReference>
<dbReference type="AlphaFoldDB" id="A0A8J5G409"/>
<dbReference type="InterPro" id="IPR050568">
    <property type="entry name" value="Transcr_DNA_Rep_Reg"/>
</dbReference>
<dbReference type="EMBL" id="OQ909806">
    <property type="protein sequence ID" value="WLQ69714.1"/>
    <property type="molecule type" value="mRNA"/>
</dbReference>
<evidence type="ECO:0000313" key="7">
    <source>
        <dbReference type="EMBL" id="WLQ69714.1"/>
    </source>
</evidence>
<feature type="compositionally biased region" description="Basic and acidic residues" evidence="3">
    <location>
        <begin position="130"/>
        <end position="140"/>
    </location>
</feature>
<reference evidence="5 8" key="1">
    <citation type="submission" date="2020-08" db="EMBL/GenBank/DDBJ databases">
        <title>Plant Genome Project.</title>
        <authorList>
            <person name="Zhang R.-G."/>
        </authorList>
    </citation>
    <scope>NUCLEOTIDE SEQUENCE [LARGE SCALE GENOMIC DNA]</scope>
    <source>
        <tissue evidence="5">Rhizome</tissue>
    </source>
</reference>
<reference evidence="7" key="2">
    <citation type="submission" date="2023-04" db="EMBL/GenBank/DDBJ databases">
        <authorList>
            <person name="Xing H.-T."/>
            <person name="Li H.-L."/>
        </authorList>
    </citation>
    <scope>NUCLEOTIDE SEQUENCE</scope>
    <source>
        <strain evidence="7">Maker00009636</strain>
    </source>
</reference>
<evidence type="ECO:0000313" key="5">
    <source>
        <dbReference type="EMBL" id="KAG6497639.1"/>
    </source>
</evidence>
<dbReference type="Proteomes" id="UP000734854">
    <property type="component" value="Unassembled WGS sequence"/>
</dbReference>
<gene>
    <name evidence="6" type="ORF">ZIOFF_041489</name>
    <name evidence="5" type="ORF">ZIOFF_045543</name>
</gene>
<feature type="compositionally biased region" description="Basic and acidic residues" evidence="3">
    <location>
        <begin position="1"/>
        <end position="10"/>
    </location>
</feature>
<evidence type="ECO:0000313" key="8">
    <source>
        <dbReference type="Proteomes" id="UP000734854"/>
    </source>
</evidence>
<dbReference type="PANTHER" id="PTHR10252:SF54">
    <property type="entry name" value="CHROMATIN ACCESSIBILITY COMPLEX PROTEIN 1"/>
    <property type="match status" value="1"/>
</dbReference>
<keyword evidence="8" id="KW-1185">Reference proteome</keyword>
<evidence type="ECO:0000313" key="6">
    <source>
        <dbReference type="EMBL" id="KAG6501606.1"/>
    </source>
</evidence>
<dbReference type="EMBL" id="JACMSC010000011">
    <property type="protein sequence ID" value="KAG6501606.1"/>
    <property type="molecule type" value="Genomic_DNA"/>
</dbReference>
<feature type="domain" description="Transcription factor CBF/NF-Y/archaeal histone" evidence="4">
    <location>
        <begin position="24"/>
        <end position="87"/>
    </location>
</feature>
<dbReference type="GO" id="GO:0005634">
    <property type="term" value="C:nucleus"/>
    <property type="evidence" value="ECO:0007669"/>
    <property type="project" value="UniProtKB-SubCell"/>
</dbReference>
<evidence type="ECO:0000256" key="2">
    <source>
        <dbReference type="ARBA" id="ARBA00023242"/>
    </source>
</evidence>
<dbReference type="CDD" id="cd22929">
    <property type="entry name" value="HFD_POLE4-like"/>
    <property type="match status" value="1"/>
</dbReference>
<dbReference type="GO" id="GO:0000976">
    <property type="term" value="F:transcription cis-regulatory region binding"/>
    <property type="evidence" value="ECO:0007669"/>
    <property type="project" value="TreeGrafter"/>
</dbReference>
<feature type="region of interest" description="Disordered" evidence="3">
    <location>
        <begin position="1"/>
        <end position="24"/>
    </location>
</feature>
<feature type="region of interest" description="Disordered" evidence="3">
    <location>
        <begin position="100"/>
        <end position="140"/>
    </location>
</feature>
<accession>A0A8J5G409</accession>
<evidence type="ECO:0000259" key="4">
    <source>
        <dbReference type="Pfam" id="PF00808"/>
    </source>
</evidence>
<proteinExistence type="evidence at transcript level"/>
<dbReference type="InterPro" id="IPR003958">
    <property type="entry name" value="CBFA_NFYB_domain"/>
</dbReference>
<protein>
    <submittedName>
        <fullName evidence="7">NFY protein</fullName>
    </submittedName>
</protein>
<dbReference type="GO" id="GO:0006355">
    <property type="term" value="P:regulation of DNA-templated transcription"/>
    <property type="evidence" value="ECO:0007669"/>
    <property type="project" value="TreeGrafter"/>
</dbReference>
<name>A0A8J5G409_ZINOF</name>
<evidence type="ECO:0000256" key="3">
    <source>
        <dbReference type="SAM" id="MobiDB-lite"/>
    </source>
</evidence>
<evidence type="ECO:0000256" key="1">
    <source>
        <dbReference type="ARBA" id="ARBA00004123"/>
    </source>
</evidence>
<dbReference type="OrthoDB" id="636685at2759"/>
<dbReference type="Pfam" id="PF00808">
    <property type="entry name" value="CBFD_NFYB_HMF"/>
    <property type="match status" value="1"/>
</dbReference>
<comment type="subcellular location">
    <subcellularLocation>
        <location evidence="1">Nucleus</location>
    </subcellularLocation>
</comment>
<keyword evidence="2" id="KW-0539">Nucleus</keyword>
<organism evidence="5 8">
    <name type="scientific">Zingiber officinale</name>
    <name type="common">Ginger</name>
    <name type="synonym">Amomum zingiber</name>
    <dbReference type="NCBI Taxonomy" id="94328"/>
    <lineage>
        <taxon>Eukaryota</taxon>
        <taxon>Viridiplantae</taxon>
        <taxon>Streptophyta</taxon>
        <taxon>Embryophyta</taxon>
        <taxon>Tracheophyta</taxon>
        <taxon>Spermatophyta</taxon>
        <taxon>Magnoliopsida</taxon>
        <taxon>Liliopsida</taxon>
        <taxon>Zingiberales</taxon>
        <taxon>Zingiberaceae</taxon>
        <taxon>Zingiber</taxon>
    </lineage>
</organism>
<sequence>MEEATHHEQGEQEEEGGGEALVPSFPTGRVKKIVKLDNEIRKLNSEALFLISLSADLFLDSLVLGARSAVIQKKRRTIKPDHIRSAVRAHRPTADFLLDCLPKATPPPPKPASGAKTRSAEGKPLPSGTRRIDEFFRKPS</sequence>
<dbReference type="EMBL" id="JACMSC010000012">
    <property type="protein sequence ID" value="KAG6497639.1"/>
    <property type="molecule type" value="Genomic_DNA"/>
</dbReference>